<name>A9J091_STREE</name>
<organism evidence="1">
    <name type="scientific">Streptococcus pneumoniae</name>
    <dbReference type="NCBI Taxonomy" id="1313"/>
    <lineage>
        <taxon>Bacteria</taxon>
        <taxon>Bacillati</taxon>
        <taxon>Bacillota</taxon>
        <taxon>Bacilli</taxon>
        <taxon>Lactobacillales</taxon>
        <taxon>Streptococcaceae</taxon>
        <taxon>Streptococcus</taxon>
    </lineage>
</organism>
<protein>
    <submittedName>
        <fullName evidence="1">Uncharacterized protein</fullName>
    </submittedName>
</protein>
<proteinExistence type="predicted"/>
<reference evidence="1" key="1">
    <citation type="journal article" date="2007" name="J. Antimicrob. Chemother.">
        <title>New Tn916-related elements causing erm(B)-mediated erythromycin resistance in tetracycline-susceptible pneumococci.</title>
        <authorList>
            <person name="Cochetti I."/>
            <person name="Tili E."/>
            <person name="Vecchi M."/>
            <person name="Manzin A."/>
            <person name="Mingoia M."/>
            <person name="Varaldo P.E."/>
            <person name="Montanari M.P."/>
        </authorList>
    </citation>
    <scope>NUCLEOTIDE SEQUENCE</scope>
    <source>
        <strain evidence="1">Ar4</strain>
    </source>
</reference>
<dbReference type="AlphaFoldDB" id="A9J091"/>
<dbReference type="EMBL" id="AM410044">
    <property type="protein sequence ID" value="CAP45544.1"/>
    <property type="molecule type" value="Genomic_DNA"/>
</dbReference>
<accession>A9J091</accession>
<evidence type="ECO:0000313" key="1">
    <source>
        <dbReference type="EMBL" id="CAP45544.1"/>
    </source>
</evidence>
<sequence>MSVCFIKSSFPNHLFGFHKSCFTSNRTALAKLTGVPPLHGSHVAILIACDAFITLGLLTVWEYHYHDKNVVAGNPLKIASRNTN</sequence>